<organism evidence="3">
    <name type="scientific">Trepomonas sp. PC1</name>
    <dbReference type="NCBI Taxonomy" id="1076344"/>
    <lineage>
        <taxon>Eukaryota</taxon>
        <taxon>Metamonada</taxon>
        <taxon>Diplomonadida</taxon>
        <taxon>Hexamitidae</taxon>
        <taxon>Hexamitinae</taxon>
        <taxon>Trepomonas</taxon>
    </lineage>
</organism>
<reference evidence="3" key="1">
    <citation type="submission" date="2015-07" db="EMBL/GenBank/DDBJ databases">
        <title>Adaptation to a free-living lifestyle via gene acquisitions in the diplomonad Trepomonas sp. PC1.</title>
        <authorList>
            <person name="Xu F."/>
            <person name="Jerlstrom-Hultqvist J."/>
            <person name="Kolisko M."/>
            <person name="Simpson A.G.B."/>
            <person name="Roger A.J."/>
            <person name="Svard S.G."/>
            <person name="Andersson J.O."/>
        </authorList>
    </citation>
    <scope>NUCLEOTIDE SEQUENCE</scope>
    <source>
        <strain evidence="3">PC1</strain>
    </source>
</reference>
<proteinExistence type="predicted"/>
<name>A0A146KE18_9EUKA</name>
<dbReference type="EMBL" id="GDID01002860">
    <property type="protein sequence ID" value="JAP93746.1"/>
    <property type="molecule type" value="Transcribed_RNA"/>
</dbReference>
<keyword evidence="1" id="KW-0175">Coiled coil</keyword>
<evidence type="ECO:0000313" key="3">
    <source>
        <dbReference type="EMBL" id="JAP93746.1"/>
    </source>
</evidence>
<dbReference type="AlphaFoldDB" id="A0A146KE18"/>
<sequence length="707" mass="83617">DEPVIELEEQPQKSEIVSIIIKWQQLIDQCEMMMKHTISQRKIHVMFEQQLCCNPQTDHLFPKSVLPLFDEQITKIFKQIGNVGMVFIQNLASGDQNTSFQDTIFTQRQKISQLEELLKQHEVEAKKMASYYQSQQAQHSEQKAKLKIQLEQLKEQVRTFKQMPMLFAPDFGEVAQPMQKEKVNWQQKFLEQEQHLEKVTQKLRYLQQIQAQNVQTTVKMVEKKVQMKTEEVQTDDYEQFLREKLQKEFQRSSSLKQALEEQKKWEEPKSDKSILGIVKQKKQQTAENERFRQQQEVIDQLQSQISDMQQSYKKLNRENQILCENIFDKEDQISQLKELSLKVLEKPKKDKKKKEVKKSTKAQNQNGESQNQNVESYPNPSQNPQSTVDEGTENVTEVVEPEQNQNVFQKPQQTSDNLMRESQNTQTESDIEFSEMNTQTESEIEMDHEVEAFDLIRQLFGVNYRANMTEDNFFLLNQLNPEKCSEIKNLINKVKNNELKPPPTPFLQIQPKLRPLQPLQPQNSLEQNYGNDFLNQSELLSELQLSTQHSVNVQHFQQQADEFGEIGVSFDIQNNFIEIKQLDCIFRNLSFKHQRYTNFFDSLYKTVHGSSIYDRLYKMNVYLQRNEHKLKEKSQELAQQHFNRQNQDMEKSSLQMSERLTCEIRLKSQAKAKSAVKPRYNTKSIQQRIGNRYQIPKTQYMALMRQE</sequence>
<feature type="compositionally biased region" description="Basic residues" evidence="2">
    <location>
        <begin position="349"/>
        <end position="360"/>
    </location>
</feature>
<feature type="coiled-coil region" evidence="1">
    <location>
        <begin position="291"/>
        <end position="325"/>
    </location>
</feature>
<feature type="compositionally biased region" description="Polar residues" evidence="2">
    <location>
        <begin position="362"/>
        <end position="395"/>
    </location>
</feature>
<feature type="coiled-coil region" evidence="1">
    <location>
        <begin position="104"/>
        <end position="163"/>
    </location>
</feature>
<feature type="compositionally biased region" description="Polar residues" evidence="2">
    <location>
        <begin position="402"/>
        <end position="428"/>
    </location>
</feature>
<gene>
    <name evidence="3" type="ORF">TPC1_13853</name>
</gene>
<protein>
    <submittedName>
        <fullName evidence="3">Uncharacterized protein</fullName>
    </submittedName>
</protein>
<evidence type="ECO:0000256" key="2">
    <source>
        <dbReference type="SAM" id="MobiDB-lite"/>
    </source>
</evidence>
<feature type="non-terminal residue" evidence="3">
    <location>
        <position position="1"/>
    </location>
</feature>
<feature type="region of interest" description="Disordered" evidence="2">
    <location>
        <begin position="347"/>
        <end position="434"/>
    </location>
</feature>
<evidence type="ECO:0000256" key="1">
    <source>
        <dbReference type="SAM" id="Coils"/>
    </source>
</evidence>
<accession>A0A146KE18</accession>